<reference evidence="1 2" key="1">
    <citation type="submission" date="2020-06" db="EMBL/GenBank/DDBJ databases">
        <title>Sulfitobacter algicola sp. nov., isolated from green algae.</title>
        <authorList>
            <person name="Wang C."/>
        </authorList>
    </citation>
    <scope>NUCLEOTIDE SEQUENCE [LARGE SCALE GENOMIC DNA]</scope>
    <source>
        <strain evidence="1 2">1151</strain>
    </source>
</reference>
<keyword evidence="2" id="KW-1185">Reference proteome</keyword>
<comment type="caution">
    <text evidence="1">The sequence shown here is derived from an EMBL/GenBank/DDBJ whole genome shotgun (WGS) entry which is preliminary data.</text>
</comment>
<dbReference type="PANTHER" id="PTHR33993">
    <property type="entry name" value="GLYOXALASE-RELATED"/>
    <property type="match status" value="1"/>
</dbReference>
<dbReference type="SUPFAM" id="SSF54593">
    <property type="entry name" value="Glyoxalase/Bleomycin resistance protein/Dihydroxybiphenyl dioxygenase"/>
    <property type="match status" value="1"/>
</dbReference>
<sequence length="111" mass="12304">MTQPFMEIGTDDQTVNRDFFAAVFDWAWKGESTQGWFENNHGPIGLHGDDTPMDDTPMIVPYFPVTDINAAMVRVLDSGSTIMGDINQEEGFGAFVTCADPRGVRFGLHET</sequence>
<dbReference type="RefSeq" id="WP_174139388.1">
    <property type="nucleotide sequence ID" value="NZ_JABUFE010000011.1"/>
</dbReference>
<proteinExistence type="predicted"/>
<evidence type="ECO:0000313" key="2">
    <source>
        <dbReference type="Proteomes" id="UP000777935"/>
    </source>
</evidence>
<protein>
    <submittedName>
        <fullName evidence="1">VOC family protein</fullName>
    </submittedName>
</protein>
<dbReference type="Gene3D" id="3.10.180.10">
    <property type="entry name" value="2,3-Dihydroxybiphenyl 1,2-Dioxygenase, domain 1"/>
    <property type="match status" value="1"/>
</dbReference>
<accession>A0ABX2ITJ5</accession>
<gene>
    <name evidence="1" type="ORF">HRQ87_15690</name>
</gene>
<organism evidence="1 2">
    <name type="scientific">Parasulfitobacter algicola</name>
    <dbReference type="NCBI Taxonomy" id="2614809"/>
    <lineage>
        <taxon>Bacteria</taxon>
        <taxon>Pseudomonadati</taxon>
        <taxon>Pseudomonadota</taxon>
        <taxon>Alphaproteobacteria</taxon>
        <taxon>Rhodobacterales</taxon>
        <taxon>Roseobacteraceae</taxon>
        <taxon>Parasulfitobacter</taxon>
    </lineage>
</organism>
<name>A0ABX2ITJ5_9RHOB</name>
<dbReference type="Proteomes" id="UP000777935">
    <property type="component" value="Unassembled WGS sequence"/>
</dbReference>
<dbReference type="EMBL" id="JABUFE010000011">
    <property type="protein sequence ID" value="NSX56237.1"/>
    <property type="molecule type" value="Genomic_DNA"/>
</dbReference>
<evidence type="ECO:0000313" key="1">
    <source>
        <dbReference type="EMBL" id="NSX56237.1"/>
    </source>
</evidence>
<dbReference type="PANTHER" id="PTHR33993:SF14">
    <property type="entry name" value="GB|AAF24581.1"/>
    <property type="match status" value="1"/>
</dbReference>
<dbReference type="InterPro" id="IPR029068">
    <property type="entry name" value="Glyas_Bleomycin-R_OHBP_Dase"/>
</dbReference>
<dbReference type="InterPro" id="IPR052164">
    <property type="entry name" value="Anthracycline_SecMetBiosynth"/>
</dbReference>